<comment type="caution">
    <text evidence="6">The sequence shown here is derived from an EMBL/GenBank/DDBJ whole genome shotgun (WGS) entry which is preliminary data.</text>
</comment>
<feature type="region of interest" description="Disordered" evidence="4">
    <location>
        <begin position="340"/>
        <end position="370"/>
    </location>
</feature>
<protein>
    <submittedName>
        <fullName evidence="6">HSPB1-associated protein 1</fullName>
    </submittedName>
</protein>
<dbReference type="PANTHER" id="PTHR12461">
    <property type="entry name" value="HYPOXIA-INDUCIBLE FACTOR 1 ALPHA INHIBITOR-RELATED"/>
    <property type="match status" value="1"/>
</dbReference>
<keyword evidence="2" id="KW-0963">Cytoplasm</keyword>
<accession>A0AAD9QJV6</accession>
<dbReference type="AlphaFoldDB" id="A0AAD9QJV6"/>
<sequence>MADNNGFEVTKHHRSKVEKLHVLSDPVNLRSHLLKRSEPAVFHGAISNWACAKWTPEFLAAELGGHKTKFRLFSRSKLAKDGSSCRRAAMETDCEFEIATFGEFIQWLNGCMEQSGHLARFERNFYWCYADYKYMAELFHDFPHLRQSVNWGSFGFPERSGNESTIWIGSKEASTPCHMDTYGCNLVAQIYGRKKWILFPPIETPKLYPTRIPYEESSVFSQVDVTNPDLSKFPSFAEASQYEVILEPGDVLFVPKKWWHYVETLDTSISVNTWIELESDHIERVREALIRTLVCALKKQEGANEKAWVNPTEQIGTHEHNMEYLYKALNAVKQTEAKKDVLHPDKHSSGDERIMNDERRRKDERQFGYGQERNNISTDDLINCLTTSDVIDPLTILLLSKCGITEISEFHL</sequence>
<organism evidence="6 7">
    <name type="scientific">Acropora cervicornis</name>
    <name type="common">Staghorn coral</name>
    <dbReference type="NCBI Taxonomy" id="6130"/>
    <lineage>
        <taxon>Eukaryota</taxon>
        <taxon>Metazoa</taxon>
        <taxon>Cnidaria</taxon>
        <taxon>Anthozoa</taxon>
        <taxon>Hexacorallia</taxon>
        <taxon>Scleractinia</taxon>
        <taxon>Astrocoeniina</taxon>
        <taxon>Acroporidae</taxon>
        <taxon>Acropora</taxon>
    </lineage>
</organism>
<dbReference type="InterPro" id="IPR041667">
    <property type="entry name" value="Cupin_8"/>
</dbReference>
<dbReference type="InterPro" id="IPR003347">
    <property type="entry name" value="JmjC_dom"/>
</dbReference>
<keyword evidence="7" id="KW-1185">Reference proteome</keyword>
<dbReference type="Proteomes" id="UP001249851">
    <property type="component" value="Unassembled WGS sequence"/>
</dbReference>
<evidence type="ECO:0000256" key="3">
    <source>
        <dbReference type="ARBA" id="ARBA00037342"/>
    </source>
</evidence>
<reference evidence="6" key="2">
    <citation type="journal article" date="2023" name="Science">
        <title>Genomic signatures of disease resistance in endangered staghorn corals.</title>
        <authorList>
            <person name="Vollmer S.V."/>
            <person name="Selwyn J.D."/>
            <person name="Despard B.A."/>
            <person name="Roesel C.L."/>
        </authorList>
    </citation>
    <scope>NUCLEOTIDE SEQUENCE</scope>
    <source>
        <strain evidence="6">K2</strain>
    </source>
</reference>
<dbReference type="FunFam" id="2.60.120.650:FF:000018">
    <property type="entry name" value="HSPB1-associated protein 1 homolog"/>
    <property type="match status" value="1"/>
</dbReference>
<evidence type="ECO:0000256" key="1">
    <source>
        <dbReference type="ARBA" id="ARBA00004496"/>
    </source>
</evidence>
<dbReference type="Pfam" id="PF13621">
    <property type="entry name" value="Cupin_8"/>
    <property type="match status" value="1"/>
</dbReference>
<evidence type="ECO:0000313" key="6">
    <source>
        <dbReference type="EMBL" id="KAK2562676.1"/>
    </source>
</evidence>
<dbReference type="Gene3D" id="2.60.120.650">
    <property type="entry name" value="Cupin"/>
    <property type="match status" value="1"/>
</dbReference>
<comment type="subcellular location">
    <subcellularLocation>
        <location evidence="1">Cytoplasm</location>
    </subcellularLocation>
</comment>
<evidence type="ECO:0000259" key="5">
    <source>
        <dbReference type="PROSITE" id="PS51184"/>
    </source>
</evidence>
<dbReference type="EMBL" id="JARQWQ010000028">
    <property type="protein sequence ID" value="KAK2562676.1"/>
    <property type="molecule type" value="Genomic_DNA"/>
</dbReference>
<dbReference type="PROSITE" id="PS51184">
    <property type="entry name" value="JMJC"/>
    <property type="match status" value="1"/>
</dbReference>
<dbReference type="GO" id="GO:0005737">
    <property type="term" value="C:cytoplasm"/>
    <property type="evidence" value="ECO:0007669"/>
    <property type="project" value="UniProtKB-SubCell"/>
</dbReference>
<feature type="compositionally biased region" description="Basic and acidic residues" evidence="4">
    <location>
        <begin position="340"/>
        <end position="366"/>
    </location>
</feature>
<gene>
    <name evidence="6" type="ORF">P5673_014381</name>
</gene>
<reference evidence="6" key="1">
    <citation type="journal article" date="2023" name="G3 (Bethesda)">
        <title>Whole genome assembly and annotation of the endangered Caribbean coral Acropora cervicornis.</title>
        <authorList>
            <person name="Selwyn J.D."/>
            <person name="Vollmer S.V."/>
        </authorList>
    </citation>
    <scope>NUCLEOTIDE SEQUENCE</scope>
    <source>
        <strain evidence="6">K2</strain>
    </source>
</reference>
<evidence type="ECO:0000313" key="7">
    <source>
        <dbReference type="Proteomes" id="UP001249851"/>
    </source>
</evidence>
<dbReference type="PANTHER" id="PTHR12461:SF43">
    <property type="entry name" value="HSPB1-ASSOCIATED PROTEIN 1"/>
    <property type="match status" value="1"/>
</dbReference>
<evidence type="ECO:0000256" key="2">
    <source>
        <dbReference type="ARBA" id="ARBA00022490"/>
    </source>
</evidence>
<comment type="function">
    <text evidence="3">May play a role in cellular stress response.</text>
</comment>
<name>A0AAD9QJV6_ACRCE</name>
<evidence type="ECO:0000256" key="4">
    <source>
        <dbReference type="SAM" id="MobiDB-lite"/>
    </source>
</evidence>
<dbReference type="SMART" id="SM00558">
    <property type="entry name" value="JmjC"/>
    <property type="match status" value="1"/>
</dbReference>
<dbReference type="SUPFAM" id="SSF51197">
    <property type="entry name" value="Clavaminate synthase-like"/>
    <property type="match status" value="1"/>
</dbReference>
<feature type="domain" description="JmjC" evidence="5">
    <location>
        <begin position="131"/>
        <end position="290"/>
    </location>
</feature>
<proteinExistence type="predicted"/>